<dbReference type="InterPro" id="IPR051218">
    <property type="entry name" value="Sec_MonoDiacylglyc_Lipase"/>
</dbReference>
<evidence type="ECO:0000256" key="4">
    <source>
        <dbReference type="ARBA" id="ARBA00047591"/>
    </source>
</evidence>
<dbReference type="PANTHER" id="PTHR45856">
    <property type="entry name" value="ALPHA/BETA-HYDROLASES SUPERFAMILY PROTEIN"/>
    <property type="match status" value="1"/>
</dbReference>
<evidence type="ECO:0000313" key="8">
    <source>
        <dbReference type="EMBL" id="PWN89940.1"/>
    </source>
</evidence>
<dbReference type="RefSeq" id="XP_025377138.1">
    <property type="nucleotide sequence ID" value="XM_025519595.1"/>
</dbReference>
<dbReference type="GeneID" id="37041511"/>
<protein>
    <submittedName>
        <fullName evidence="8">Alpha/beta-hydrolase</fullName>
    </submittedName>
</protein>
<dbReference type="PANTHER" id="PTHR45856:SF25">
    <property type="entry name" value="FUNGAL LIPASE-LIKE DOMAIN-CONTAINING PROTEIN"/>
    <property type="match status" value="1"/>
</dbReference>
<feature type="signal peptide" evidence="6">
    <location>
        <begin position="1"/>
        <end position="20"/>
    </location>
</feature>
<dbReference type="Gene3D" id="3.40.50.1820">
    <property type="entry name" value="alpha/beta hydrolase"/>
    <property type="match status" value="1"/>
</dbReference>
<dbReference type="InterPro" id="IPR002921">
    <property type="entry name" value="Fungal_lipase-type"/>
</dbReference>
<dbReference type="STRING" id="215250.A0A316YK61"/>
<comment type="catalytic activity">
    <reaction evidence="4">
        <text>a diacylglycerol + H2O = a monoacylglycerol + a fatty acid + H(+)</text>
        <dbReference type="Rhea" id="RHEA:32731"/>
        <dbReference type="ChEBI" id="CHEBI:15377"/>
        <dbReference type="ChEBI" id="CHEBI:15378"/>
        <dbReference type="ChEBI" id="CHEBI:17408"/>
        <dbReference type="ChEBI" id="CHEBI:18035"/>
        <dbReference type="ChEBI" id="CHEBI:28868"/>
    </reaction>
</comment>
<dbReference type="Proteomes" id="UP000245768">
    <property type="component" value="Unassembled WGS sequence"/>
</dbReference>
<reference evidence="8 9" key="1">
    <citation type="journal article" date="2018" name="Mol. Biol. Evol.">
        <title>Broad Genomic Sampling Reveals a Smut Pathogenic Ancestry of the Fungal Clade Ustilaginomycotina.</title>
        <authorList>
            <person name="Kijpornyongpan T."/>
            <person name="Mondo S.J."/>
            <person name="Barry K."/>
            <person name="Sandor L."/>
            <person name="Lee J."/>
            <person name="Lipzen A."/>
            <person name="Pangilinan J."/>
            <person name="LaButti K."/>
            <person name="Hainaut M."/>
            <person name="Henrissat B."/>
            <person name="Grigoriev I.V."/>
            <person name="Spatafora J.W."/>
            <person name="Aime M.C."/>
        </authorList>
    </citation>
    <scope>NUCLEOTIDE SEQUENCE [LARGE SCALE GENOMIC DNA]</scope>
    <source>
        <strain evidence="8 9">MCA 4198</strain>
    </source>
</reference>
<keyword evidence="9" id="KW-1185">Reference proteome</keyword>
<dbReference type="GO" id="GO:0006629">
    <property type="term" value="P:lipid metabolic process"/>
    <property type="evidence" value="ECO:0007669"/>
    <property type="project" value="InterPro"/>
</dbReference>
<evidence type="ECO:0000259" key="7">
    <source>
        <dbReference type="Pfam" id="PF01764"/>
    </source>
</evidence>
<gene>
    <name evidence="8" type="ORF">FA10DRAFT_251162</name>
</gene>
<comment type="catalytic activity">
    <reaction evidence="5">
        <text>a monoacylglycerol + H2O = glycerol + a fatty acid + H(+)</text>
        <dbReference type="Rhea" id="RHEA:15245"/>
        <dbReference type="ChEBI" id="CHEBI:15377"/>
        <dbReference type="ChEBI" id="CHEBI:15378"/>
        <dbReference type="ChEBI" id="CHEBI:17408"/>
        <dbReference type="ChEBI" id="CHEBI:17754"/>
        <dbReference type="ChEBI" id="CHEBI:28868"/>
    </reaction>
</comment>
<evidence type="ECO:0000256" key="6">
    <source>
        <dbReference type="SAM" id="SignalP"/>
    </source>
</evidence>
<evidence type="ECO:0000256" key="5">
    <source>
        <dbReference type="ARBA" id="ARBA00048461"/>
    </source>
</evidence>
<keyword evidence="2" id="KW-1015">Disulfide bond</keyword>
<evidence type="ECO:0000256" key="1">
    <source>
        <dbReference type="ARBA" id="ARBA00022729"/>
    </source>
</evidence>
<evidence type="ECO:0000256" key="3">
    <source>
        <dbReference type="ARBA" id="ARBA00043996"/>
    </source>
</evidence>
<organism evidence="8 9">
    <name type="scientific">Acaromyces ingoldii</name>
    <dbReference type="NCBI Taxonomy" id="215250"/>
    <lineage>
        <taxon>Eukaryota</taxon>
        <taxon>Fungi</taxon>
        <taxon>Dikarya</taxon>
        <taxon>Basidiomycota</taxon>
        <taxon>Ustilaginomycotina</taxon>
        <taxon>Exobasidiomycetes</taxon>
        <taxon>Exobasidiales</taxon>
        <taxon>Cryptobasidiaceae</taxon>
        <taxon>Acaromyces</taxon>
    </lineage>
</organism>
<keyword evidence="8" id="KW-0378">Hydrolase</keyword>
<feature type="chain" id="PRO_5016295808" evidence="6">
    <location>
        <begin position="21"/>
        <end position="301"/>
    </location>
</feature>
<sequence length="301" mass="31775">MLSLSLQLAIAAASAASVAALPPHDARTSLLARQSNDQPIKVTDYSAYPDPARWSQAAYCNVQSGDNVNNANVIKTFGDGSDTPYAYVAWHEASNRVVVSHEGTDPSKFQSIENDADFALAPLDSRLNGCLDGASQLHHGFQDTWTHTADDILSTVSDQLSQHQGASVLVTGHSLGAAIASLDHAYLTCKLSGTTVRAIVFGQPRTGNLAFANSVPAYEHFNNGDDLVPRVPPRADDISSANDGYWHAAGELWQKAADEVSSLVSCPGQENSNCIDGQGTVNIIDHLGVYAGVTIGGTPDC</sequence>
<dbReference type="EMBL" id="KZ819636">
    <property type="protein sequence ID" value="PWN89940.1"/>
    <property type="molecule type" value="Genomic_DNA"/>
</dbReference>
<dbReference type="Pfam" id="PF01764">
    <property type="entry name" value="Lipase_3"/>
    <property type="match status" value="1"/>
</dbReference>
<dbReference type="OrthoDB" id="426718at2759"/>
<feature type="domain" description="Fungal lipase-type" evidence="7">
    <location>
        <begin position="98"/>
        <end position="234"/>
    </location>
</feature>
<evidence type="ECO:0000256" key="2">
    <source>
        <dbReference type="ARBA" id="ARBA00023157"/>
    </source>
</evidence>
<dbReference type="CDD" id="cd00519">
    <property type="entry name" value="Lipase_3"/>
    <property type="match status" value="1"/>
</dbReference>
<comment type="similarity">
    <text evidence="3">Belongs to the AB hydrolase superfamily. Lipase family. Class 3 subfamily.</text>
</comment>
<dbReference type="AlphaFoldDB" id="A0A316YK61"/>
<dbReference type="GO" id="GO:0016787">
    <property type="term" value="F:hydrolase activity"/>
    <property type="evidence" value="ECO:0007669"/>
    <property type="project" value="UniProtKB-KW"/>
</dbReference>
<keyword evidence="1 6" id="KW-0732">Signal</keyword>
<dbReference type="InterPro" id="IPR029058">
    <property type="entry name" value="AB_hydrolase_fold"/>
</dbReference>
<evidence type="ECO:0000313" key="9">
    <source>
        <dbReference type="Proteomes" id="UP000245768"/>
    </source>
</evidence>
<name>A0A316YK61_9BASI</name>
<accession>A0A316YK61</accession>
<proteinExistence type="inferred from homology"/>
<dbReference type="SUPFAM" id="SSF53474">
    <property type="entry name" value="alpha/beta-Hydrolases"/>
    <property type="match status" value="1"/>
</dbReference>
<dbReference type="InParanoid" id="A0A316YK61"/>